<dbReference type="EC" id="1.3.99.33" evidence="4"/>
<gene>
    <name evidence="12" type="ORF">HMPREF9013_0029</name>
</gene>
<proteinExistence type="inferred from homology"/>
<feature type="chain" id="PRO_5038476954" description="Urocanate reductase" evidence="10">
    <location>
        <begin position="20"/>
        <end position="659"/>
    </location>
</feature>
<dbReference type="Pfam" id="PF04205">
    <property type="entry name" value="FMN_bind"/>
    <property type="match status" value="1"/>
</dbReference>
<evidence type="ECO:0000256" key="10">
    <source>
        <dbReference type="SAM" id="SignalP"/>
    </source>
</evidence>
<evidence type="ECO:0000256" key="1">
    <source>
        <dbReference type="ARBA" id="ARBA00001917"/>
    </source>
</evidence>
<evidence type="ECO:0000256" key="7">
    <source>
        <dbReference type="ARBA" id="ARBA00022827"/>
    </source>
</evidence>
<keyword evidence="10" id="KW-0732">Signal</keyword>
<evidence type="ECO:0000313" key="13">
    <source>
        <dbReference type="Proteomes" id="UP000005017"/>
    </source>
</evidence>
<evidence type="ECO:0000313" key="12">
    <source>
        <dbReference type="EMBL" id="EFC05837.1"/>
    </source>
</evidence>
<dbReference type="Gene3D" id="3.90.700.10">
    <property type="entry name" value="Succinate dehydrogenase/fumarate reductase flavoprotein, catalytic domain"/>
    <property type="match status" value="1"/>
</dbReference>
<dbReference type="Proteomes" id="UP000005017">
    <property type="component" value="Unassembled WGS sequence"/>
</dbReference>
<evidence type="ECO:0000256" key="6">
    <source>
        <dbReference type="ARBA" id="ARBA00022630"/>
    </source>
</evidence>
<evidence type="ECO:0000256" key="2">
    <source>
        <dbReference type="ARBA" id="ARBA00001974"/>
    </source>
</evidence>
<comment type="catalytic activity">
    <reaction evidence="9">
        <text>dihydrourocanate + A = urocanate + AH2</text>
        <dbReference type="Rhea" id="RHEA:36059"/>
        <dbReference type="ChEBI" id="CHEBI:13193"/>
        <dbReference type="ChEBI" id="CHEBI:17499"/>
        <dbReference type="ChEBI" id="CHEBI:27247"/>
        <dbReference type="ChEBI" id="CHEBI:72991"/>
        <dbReference type="EC" id="1.3.99.33"/>
    </reaction>
</comment>
<comment type="cofactor">
    <cofactor evidence="1">
        <name>FMN</name>
        <dbReference type="ChEBI" id="CHEBI:58210"/>
    </cofactor>
</comment>
<dbReference type="InterPro" id="IPR027477">
    <property type="entry name" value="Succ_DH/fumarate_Rdtase_cat_sf"/>
</dbReference>
<evidence type="ECO:0000259" key="11">
    <source>
        <dbReference type="SMART" id="SM00900"/>
    </source>
</evidence>
<dbReference type="GO" id="GO:0033765">
    <property type="term" value="F:steroid dehydrogenase activity, acting on the CH-CH group of donors"/>
    <property type="evidence" value="ECO:0007669"/>
    <property type="project" value="UniProtKB-ARBA"/>
</dbReference>
<dbReference type="PROSITE" id="PS51257">
    <property type="entry name" value="PROKAR_LIPOPROTEIN"/>
    <property type="match status" value="1"/>
</dbReference>
<name>D2MNP6_9FIRM</name>
<reference evidence="13" key="1">
    <citation type="submission" date="2009-12" db="EMBL/GenBank/DDBJ databases">
        <title>Sequence of Clostridiales genomosp. BVAB3 str. UPII9-5.</title>
        <authorList>
            <person name="Madupu R."/>
            <person name="Durkin A.S."/>
            <person name="Torralba M."/>
            <person name="Methe B."/>
            <person name="Sutton G.G."/>
            <person name="Strausberg R.L."/>
            <person name="Nelson K.E."/>
        </authorList>
    </citation>
    <scope>NUCLEOTIDE SEQUENCE [LARGE SCALE GENOMIC DNA]</scope>
    <source>
        <strain evidence="13">W1219</strain>
    </source>
</reference>
<dbReference type="Pfam" id="PF00890">
    <property type="entry name" value="FAD_binding_2"/>
    <property type="match status" value="1"/>
</dbReference>
<dbReference type="RefSeq" id="WP_006627017.1">
    <property type="nucleotide sequence ID" value="NZ_ADFR01000004.1"/>
</dbReference>
<evidence type="ECO:0000256" key="9">
    <source>
        <dbReference type="ARBA" id="ARBA00049922"/>
    </source>
</evidence>
<feature type="signal peptide" evidence="10">
    <location>
        <begin position="1"/>
        <end position="19"/>
    </location>
</feature>
<dbReference type="eggNOG" id="COG1053">
    <property type="taxonomic scope" value="Bacteria"/>
</dbReference>
<dbReference type="Gene3D" id="3.50.50.60">
    <property type="entry name" value="FAD/NAD(P)-binding domain"/>
    <property type="match status" value="2"/>
</dbReference>
<dbReference type="EMBL" id="ADFR01000004">
    <property type="protein sequence ID" value="EFC05837.1"/>
    <property type="molecule type" value="Genomic_DNA"/>
</dbReference>
<dbReference type="PANTHER" id="PTHR43400:SF7">
    <property type="entry name" value="FAD-DEPENDENT OXIDOREDUCTASE 2 FAD BINDING DOMAIN-CONTAINING PROTEIN"/>
    <property type="match status" value="1"/>
</dbReference>
<evidence type="ECO:0000256" key="8">
    <source>
        <dbReference type="ARBA" id="ARBA00023002"/>
    </source>
</evidence>
<evidence type="ECO:0000256" key="5">
    <source>
        <dbReference type="ARBA" id="ARBA00015872"/>
    </source>
</evidence>
<dbReference type="Gene3D" id="3.90.1010.20">
    <property type="match status" value="1"/>
</dbReference>
<dbReference type="InterPro" id="IPR003953">
    <property type="entry name" value="FAD-dep_OxRdtase_2_FAD-bd"/>
</dbReference>
<protein>
    <recommendedName>
        <fullName evidence="5">Urocanate reductase</fullName>
        <ecNumber evidence="4">1.3.99.33</ecNumber>
    </recommendedName>
</protein>
<dbReference type="PANTHER" id="PTHR43400">
    <property type="entry name" value="FUMARATE REDUCTASE"/>
    <property type="match status" value="1"/>
</dbReference>
<dbReference type="SMART" id="SM00900">
    <property type="entry name" value="FMN_bind"/>
    <property type="match status" value="1"/>
</dbReference>
<dbReference type="InterPro" id="IPR007329">
    <property type="entry name" value="FMN-bd"/>
</dbReference>
<comment type="similarity">
    <text evidence="3">Belongs to the FAD-dependent oxidoreductase 2 family. FRD/SDH subfamily.</text>
</comment>
<keyword evidence="8" id="KW-0560">Oxidoreductase</keyword>
<dbReference type="InterPro" id="IPR036188">
    <property type="entry name" value="FAD/NAD-bd_sf"/>
</dbReference>
<dbReference type="GO" id="GO:0010181">
    <property type="term" value="F:FMN binding"/>
    <property type="evidence" value="ECO:0007669"/>
    <property type="project" value="InterPro"/>
</dbReference>
<dbReference type="OrthoDB" id="9806724at2"/>
<sequence length="659" mass="70752">MKKVSKTLLSVLLAASVLGCSKSATTSSKMKAGTYTASEMGMNDKVEVSVEVDETSIKSVKVTKHSETPGIGGELKDNKGQVVRAGGMAPVELIPKEIVKNQSLKVDNVTGATITSAAVIRGVEKAIKEAGGNPDSFKKAVSYETRKDVSADVVVLGGGGAGLAAALEAAQKGKRVVIVEKSGEIGGDTLVCGAIYNAPDKELQSKAIMSASVKTTIEKALNEKPVNESHKALQAEVRKQWNAYKANGRKDLFDTKEWYALQTWINGDKVANLDLVKVLCYQSYEGMVWIKKMGMSFKGTISQGAGSLWQRTHTSTMPMGTGFMSVYAKQLETLKDKITFLNEATASKLIVKDGKVVGATVVDNHTKKEFKVNAKDGVILATGGFAANSKMVQEYNKSGKWQDLSKVATTNRFSASQGDGIKMAKEAGASLTDMDQIQLLYLGNTKDGQITKYPPRNASGTDQLIFVNKEGKRFVREDGRRDEICLNVLKQKDATFYVLESADGAGYKDVKDPNWRSADGFTFQHLVEHGYVVTADTLEELAQKLKMNPADLKATVDRFNASVDSGKDEFGRTLYSTKLTKGPWVATPRQACIHHTMGGVTIDAKGHVLNESKTPIAGLYAAGEVTGGIHGGNRLGGNAVVDTVVFGKLAADTLVAEHK</sequence>
<evidence type="ECO:0000256" key="3">
    <source>
        <dbReference type="ARBA" id="ARBA00008040"/>
    </source>
</evidence>
<dbReference type="GO" id="GO:0016020">
    <property type="term" value="C:membrane"/>
    <property type="evidence" value="ECO:0007669"/>
    <property type="project" value="InterPro"/>
</dbReference>
<keyword evidence="7" id="KW-0274">FAD</keyword>
<dbReference type="InterPro" id="IPR050315">
    <property type="entry name" value="FAD-oxidoreductase_2"/>
</dbReference>
<comment type="caution">
    <text evidence="12">The sequence shown here is derived from an EMBL/GenBank/DDBJ whole genome shotgun (WGS) entry which is preliminary data.</text>
</comment>
<dbReference type="AlphaFoldDB" id="D2MNP6"/>
<keyword evidence="6" id="KW-0285">Flavoprotein</keyword>
<evidence type="ECO:0000256" key="4">
    <source>
        <dbReference type="ARBA" id="ARBA00013137"/>
    </source>
</evidence>
<comment type="cofactor">
    <cofactor evidence="2">
        <name>FAD</name>
        <dbReference type="ChEBI" id="CHEBI:57692"/>
    </cofactor>
</comment>
<keyword evidence="13" id="KW-1185">Reference proteome</keyword>
<feature type="domain" description="FMN-binding" evidence="11">
    <location>
        <begin position="41"/>
        <end position="130"/>
    </location>
</feature>
<dbReference type="SUPFAM" id="SSF51905">
    <property type="entry name" value="FAD/NAD(P)-binding domain"/>
    <property type="match status" value="1"/>
</dbReference>
<dbReference type="STRING" id="679192.HMPREF9013_0029"/>
<dbReference type="SUPFAM" id="SSF56425">
    <property type="entry name" value="Succinate dehydrogenase/fumarate reductase flavoprotein, catalytic domain"/>
    <property type="match status" value="1"/>
</dbReference>
<accession>D2MNP6</accession>
<organism evidence="12 13">
    <name type="scientific">Bulleidia extructa W1219</name>
    <dbReference type="NCBI Taxonomy" id="679192"/>
    <lineage>
        <taxon>Bacteria</taxon>
        <taxon>Bacillati</taxon>
        <taxon>Bacillota</taxon>
        <taxon>Erysipelotrichia</taxon>
        <taxon>Erysipelotrichales</taxon>
        <taxon>Erysipelotrichaceae</taxon>
        <taxon>Bulleidia</taxon>
    </lineage>
</organism>